<accession>A0A8B2NRS1</accession>
<evidence type="ECO:0000256" key="4">
    <source>
        <dbReference type="ARBA" id="ARBA00023136"/>
    </source>
</evidence>
<comment type="subcellular location">
    <subcellularLocation>
        <location evidence="1">Membrane</location>
        <topology evidence="1">Multi-pass membrane protein</topology>
    </subcellularLocation>
</comment>
<dbReference type="PANTHER" id="PTHR37422">
    <property type="entry name" value="TEICHURONIC ACID BIOSYNTHESIS PROTEIN TUAE"/>
    <property type="match status" value="1"/>
</dbReference>
<proteinExistence type="predicted"/>
<comment type="caution">
    <text evidence="7">The sequence shown here is derived from an EMBL/GenBank/DDBJ whole genome shotgun (WGS) entry which is preliminary data.</text>
</comment>
<feature type="transmembrane region" description="Helical" evidence="5">
    <location>
        <begin position="131"/>
        <end position="155"/>
    </location>
</feature>
<feature type="transmembrane region" description="Helical" evidence="5">
    <location>
        <begin position="369"/>
        <end position="387"/>
    </location>
</feature>
<dbReference type="PANTHER" id="PTHR37422:SF17">
    <property type="entry name" value="O-ANTIGEN LIGASE"/>
    <property type="match status" value="1"/>
</dbReference>
<feature type="transmembrane region" description="Helical" evidence="5">
    <location>
        <begin position="248"/>
        <end position="272"/>
    </location>
</feature>
<reference evidence="7 8" key="1">
    <citation type="submission" date="2018-05" db="EMBL/GenBank/DDBJ databases">
        <title>Acuticoccus sediminis sp. nov., isolated from deep-sea sediment of Indian Ocean.</title>
        <authorList>
            <person name="Liu X."/>
            <person name="Lai Q."/>
            <person name="Du Y."/>
            <person name="Sun F."/>
            <person name="Zhang X."/>
            <person name="Wang S."/>
            <person name="Shao Z."/>
        </authorList>
    </citation>
    <scope>NUCLEOTIDE SEQUENCE [LARGE SCALE GENOMIC DNA]</scope>
    <source>
        <strain evidence="7 8">PTG4-2</strain>
    </source>
</reference>
<dbReference type="AlphaFoldDB" id="A0A8B2NRS1"/>
<organism evidence="7 8">
    <name type="scientific">Acuticoccus sediminis</name>
    <dbReference type="NCBI Taxonomy" id="2184697"/>
    <lineage>
        <taxon>Bacteria</taxon>
        <taxon>Pseudomonadati</taxon>
        <taxon>Pseudomonadota</taxon>
        <taxon>Alphaproteobacteria</taxon>
        <taxon>Hyphomicrobiales</taxon>
        <taxon>Amorphaceae</taxon>
        <taxon>Acuticoccus</taxon>
    </lineage>
</organism>
<protein>
    <submittedName>
        <fullName evidence="7">Polymerase</fullName>
    </submittedName>
</protein>
<feature type="transmembrane region" description="Helical" evidence="5">
    <location>
        <begin position="199"/>
        <end position="216"/>
    </location>
</feature>
<dbReference type="EMBL" id="QHHQ01000002">
    <property type="protein sequence ID" value="RAI01601.1"/>
    <property type="molecule type" value="Genomic_DNA"/>
</dbReference>
<feature type="domain" description="O-antigen ligase-related" evidence="6">
    <location>
        <begin position="205"/>
        <end position="350"/>
    </location>
</feature>
<sequence>MSIVLRNSAVGLGVEWRALEFAGCAVALFLYSGALFPLLLASPDGSVDSVRSVLRALQVPAYAITLALMAPHLDAVLKVLRRNLVLSALLLMPLVSSVWSVSGSVTLRRAVGLLMSVLLAYLLAARFTPRLLLLLLVSVLGFCMVGSLAMLVLSPRLALMPDVPELRGIFTHKNVLGWYAAAATIMNVALLADRSLGRRRLGLALLVASLACLLMSQSGTSLFILLMAGPACAAFLAFAQVAGLKRLLLVVAVAELFAIFLVFAVPASVFVLESVGKDATLTGRIPLWEEVDAMIAQRPVLGWGYEAFWSEANPAAWSIWASVGWNAPHAHNGFRDTLLGLGLVGFVLLVCVILRGLRHGTALLSRPGGSDWLWANVFVSTFVLLNLTESTFLSSNDFFFVVYTTCLLMFSTHAAALRRA</sequence>
<feature type="transmembrane region" description="Helical" evidence="5">
    <location>
        <begin position="338"/>
        <end position="357"/>
    </location>
</feature>
<feature type="transmembrane region" description="Helical" evidence="5">
    <location>
        <begin position="21"/>
        <end position="39"/>
    </location>
</feature>
<keyword evidence="8" id="KW-1185">Reference proteome</keyword>
<feature type="transmembrane region" description="Helical" evidence="5">
    <location>
        <begin position="222"/>
        <end position="241"/>
    </location>
</feature>
<feature type="transmembrane region" description="Helical" evidence="5">
    <location>
        <begin position="175"/>
        <end position="192"/>
    </location>
</feature>
<dbReference type="Pfam" id="PF04932">
    <property type="entry name" value="Wzy_C"/>
    <property type="match status" value="1"/>
</dbReference>
<feature type="transmembrane region" description="Helical" evidence="5">
    <location>
        <begin position="59"/>
        <end position="77"/>
    </location>
</feature>
<dbReference type="Proteomes" id="UP000249590">
    <property type="component" value="Unassembled WGS sequence"/>
</dbReference>
<dbReference type="GO" id="GO:0016020">
    <property type="term" value="C:membrane"/>
    <property type="evidence" value="ECO:0007669"/>
    <property type="project" value="UniProtKB-SubCell"/>
</dbReference>
<evidence type="ECO:0000313" key="7">
    <source>
        <dbReference type="EMBL" id="RAI01601.1"/>
    </source>
</evidence>
<keyword evidence="3 5" id="KW-1133">Transmembrane helix</keyword>
<gene>
    <name evidence="7" type="ORF">DLJ53_09260</name>
</gene>
<keyword evidence="2 5" id="KW-0812">Transmembrane</keyword>
<evidence type="ECO:0000313" key="8">
    <source>
        <dbReference type="Proteomes" id="UP000249590"/>
    </source>
</evidence>
<evidence type="ECO:0000256" key="3">
    <source>
        <dbReference type="ARBA" id="ARBA00022989"/>
    </source>
</evidence>
<keyword evidence="4 5" id="KW-0472">Membrane</keyword>
<evidence type="ECO:0000256" key="2">
    <source>
        <dbReference type="ARBA" id="ARBA00022692"/>
    </source>
</evidence>
<dbReference type="InterPro" id="IPR007016">
    <property type="entry name" value="O-antigen_ligase-rel_domated"/>
</dbReference>
<evidence type="ECO:0000259" key="6">
    <source>
        <dbReference type="Pfam" id="PF04932"/>
    </source>
</evidence>
<dbReference type="OrthoDB" id="4391260at2"/>
<evidence type="ECO:0000256" key="5">
    <source>
        <dbReference type="SAM" id="Phobius"/>
    </source>
</evidence>
<evidence type="ECO:0000256" key="1">
    <source>
        <dbReference type="ARBA" id="ARBA00004141"/>
    </source>
</evidence>
<feature type="transmembrane region" description="Helical" evidence="5">
    <location>
        <begin position="399"/>
        <end position="417"/>
    </location>
</feature>
<feature type="transmembrane region" description="Helical" evidence="5">
    <location>
        <begin position="107"/>
        <end position="124"/>
    </location>
</feature>
<name>A0A8B2NRS1_9HYPH</name>
<feature type="transmembrane region" description="Helical" evidence="5">
    <location>
        <begin position="84"/>
        <end position="101"/>
    </location>
</feature>
<dbReference type="InterPro" id="IPR051533">
    <property type="entry name" value="WaaL-like"/>
</dbReference>